<dbReference type="GO" id="GO:0046872">
    <property type="term" value="F:metal ion binding"/>
    <property type="evidence" value="ECO:0007669"/>
    <property type="project" value="InterPro"/>
</dbReference>
<dbReference type="GO" id="GO:0016787">
    <property type="term" value="F:hydrolase activity"/>
    <property type="evidence" value="ECO:0007669"/>
    <property type="project" value="UniProtKB-KW"/>
</dbReference>
<evidence type="ECO:0000256" key="3">
    <source>
        <dbReference type="SAM" id="SignalP"/>
    </source>
</evidence>
<evidence type="ECO:0000313" key="5">
    <source>
        <dbReference type="EMBL" id="GMT11976.1"/>
    </source>
</evidence>
<gene>
    <name evidence="5" type="ORF">PFISCL1PPCAC_3273</name>
</gene>
<keyword evidence="2" id="KW-0325">Glycoprotein</keyword>
<dbReference type="Proteomes" id="UP001432322">
    <property type="component" value="Unassembled WGS sequence"/>
</dbReference>
<dbReference type="SUPFAM" id="SSF53649">
    <property type="entry name" value="Alkaline phosphatase-like"/>
    <property type="match status" value="1"/>
</dbReference>
<dbReference type="InterPro" id="IPR020821">
    <property type="entry name" value="ENPP1-3/EXOG-like_nuc-like"/>
</dbReference>
<dbReference type="GO" id="GO:0016529">
    <property type="term" value="C:sarcoplasmic reticulum"/>
    <property type="evidence" value="ECO:0007669"/>
    <property type="project" value="TreeGrafter"/>
</dbReference>
<feature type="domain" description="ENPP1-3/EXOG-like endonuclease/phosphodiesterase" evidence="4">
    <location>
        <begin position="486"/>
        <end position="691"/>
    </location>
</feature>
<evidence type="ECO:0000256" key="1">
    <source>
        <dbReference type="ARBA" id="ARBA00022801"/>
    </source>
</evidence>
<sequence length="708" mass="79120">RGGNTSNALAPLLLLAMFGAVLAVLFASSEAWQDRPSGIQCARNDLHEPILVVVSMDGFASRYLDLGVTPNIEAMGRNGARAEHIYPTYPSRTFVNHYTMATGLWADSHGIVDNYILDCSISDEVESVARSKKQGLFRGEPIWSAYKRQRGGTTACLNWLGCNVNITGSLPDYAPPYNSKATIEQGIDQVLSWLEMPAGGRPHLILAYLSEPDHTGHFRKSEDEIPSILRRNDAVVDRLMSGIQRLGLIDCVNVLLVSDHGMTEITNRVYWDEHIPLDGLIPAYGIVGRIHRNSTTRSDDSVTGPFQCSRGDKYRVYDRSTLPVKYHYSATPRVGDYIFESQPGTTFYATKKDDWMMTGDHGYDPVHPTMRTIFFARGPSIRPGVVLPPFQTVEYFNIFGDLLGMRPEYIGNNGTLGIVDEMYARPPPRVTTALPIPSCSATRRIRPCSNECNREELDEISRRTAACDQSNTLSSIAHLSFIPISYCSLRLCDTEILTGPATIVSELLTPEKLAPSNAKCSFEFEDRSCSTWPSPNNQSIALMNLLMTTSDALSSISRARVPLLKGFVQNFMKPLDDMLTRFVHKYRRVAVITGTISDANFDGRMDNANLRNPLPSHIFRIIFTCPEWRSDGLGCSTPSETRPLTFILPHIEKDINCLSSTDYLFAHTARVRDVEELTGLRFFADPNVVPHHVSLKIRTHTPQKLWDF</sequence>
<keyword evidence="3" id="KW-0732">Signal</keyword>
<dbReference type="InterPro" id="IPR044925">
    <property type="entry name" value="His-Me_finger_sf"/>
</dbReference>
<dbReference type="GO" id="GO:0003676">
    <property type="term" value="F:nucleic acid binding"/>
    <property type="evidence" value="ECO:0007669"/>
    <property type="project" value="InterPro"/>
</dbReference>
<comment type="caution">
    <text evidence="5">The sequence shown here is derived from an EMBL/GenBank/DDBJ whole genome shotgun (WGS) entry which is preliminary data.</text>
</comment>
<evidence type="ECO:0000313" key="6">
    <source>
        <dbReference type="Proteomes" id="UP001432322"/>
    </source>
</evidence>
<dbReference type="Gene3D" id="3.40.570.10">
    <property type="entry name" value="Extracellular Endonuclease, subunit A"/>
    <property type="match status" value="1"/>
</dbReference>
<dbReference type="EMBL" id="BTSY01000001">
    <property type="protein sequence ID" value="GMT11976.1"/>
    <property type="molecule type" value="Genomic_DNA"/>
</dbReference>
<evidence type="ECO:0000256" key="2">
    <source>
        <dbReference type="ARBA" id="ARBA00023180"/>
    </source>
</evidence>
<keyword evidence="1" id="KW-0378">Hydrolase</keyword>
<accession>A0AAV5UZN5</accession>
<reference evidence="5" key="1">
    <citation type="submission" date="2023-10" db="EMBL/GenBank/DDBJ databases">
        <title>Genome assembly of Pristionchus species.</title>
        <authorList>
            <person name="Yoshida K."/>
            <person name="Sommer R.J."/>
        </authorList>
    </citation>
    <scope>NUCLEOTIDE SEQUENCE</scope>
    <source>
        <strain evidence="5">RS5133</strain>
    </source>
</reference>
<dbReference type="AlphaFoldDB" id="A0AAV5UZN5"/>
<dbReference type="SUPFAM" id="SSF54060">
    <property type="entry name" value="His-Me finger endonucleases"/>
    <property type="match status" value="1"/>
</dbReference>
<dbReference type="InterPro" id="IPR002591">
    <property type="entry name" value="Phosphodiest/P_Trfase"/>
</dbReference>
<dbReference type="GO" id="GO:0031674">
    <property type="term" value="C:I band"/>
    <property type="evidence" value="ECO:0007669"/>
    <property type="project" value="TreeGrafter"/>
</dbReference>
<name>A0AAV5UZN5_9BILA</name>
<dbReference type="Pfam" id="PF01663">
    <property type="entry name" value="Phosphodiest"/>
    <property type="match status" value="1"/>
</dbReference>
<feature type="chain" id="PRO_5043820426" description="ENPP1-3/EXOG-like endonuclease/phosphodiesterase domain-containing protein" evidence="3">
    <location>
        <begin position="24"/>
        <end position="708"/>
    </location>
</feature>
<dbReference type="Gene3D" id="3.40.720.10">
    <property type="entry name" value="Alkaline Phosphatase, subunit A"/>
    <property type="match status" value="1"/>
</dbReference>
<feature type="signal peptide" evidence="3">
    <location>
        <begin position="1"/>
        <end position="23"/>
    </location>
</feature>
<dbReference type="PANTHER" id="PTHR10151:SF114">
    <property type="entry name" value="ECTONUCLEOTIDE PYROPHOSPHATASE_PHOSPHODIESTERASE C27A7.3"/>
    <property type="match status" value="1"/>
</dbReference>
<evidence type="ECO:0000259" key="4">
    <source>
        <dbReference type="SMART" id="SM00477"/>
    </source>
</evidence>
<dbReference type="CDD" id="cd16018">
    <property type="entry name" value="Enpp"/>
    <property type="match status" value="1"/>
</dbReference>
<dbReference type="InterPro" id="IPR044929">
    <property type="entry name" value="DNA/RNA_non-sp_Endonuclease_sf"/>
</dbReference>
<dbReference type="InterPro" id="IPR017850">
    <property type="entry name" value="Alkaline_phosphatase_core_sf"/>
</dbReference>
<dbReference type="PANTHER" id="PTHR10151">
    <property type="entry name" value="ECTONUCLEOTIDE PYROPHOSPHATASE/PHOSPHODIESTERASE"/>
    <property type="match status" value="1"/>
</dbReference>
<organism evidence="5 6">
    <name type="scientific">Pristionchus fissidentatus</name>
    <dbReference type="NCBI Taxonomy" id="1538716"/>
    <lineage>
        <taxon>Eukaryota</taxon>
        <taxon>Metazoa</taxon>
        <taxon>Ecdysozoa</taxon>
        <taxon>Nematoda</taxon>
        <taxon>Chromadorea</taxon>
        <taxon>Rhabditida</taxon>
        <taxon>Rhabditina</taxon>
        <taxon>Diplogasteromorpha</taxon>
        <taxon>Diplogasteroidea</taxon>
        <taxon>Neodiplogasteridae</taxon>
        <taxon>Pristionchus</taxon>
    </lineage>
</organism>
<keyword evidence="6" id="KW-1185">Reference proteome</keyword>
<dbReference type="GO" id="GO:0055120">
    <property type="term" value="C:striated muscle dense body"/>
    <property type="evidence" value="ECO:0007669"/>
    <property type="project" value="TreeGrafter"/>
</dbReference>
<dbReference type="SMART" id="SM00477">
    <property type="entry name" value="NUC"/>
    <property type="match status" value="1"/>
</dbReference>
<protein>
    <recommendedName>
        <fullName evidence="4">ENPP1-3/EXOG-like endonuclease/phosphodiesterase domain-containing protein</fullName>
    </recommendedName>
</protein>
<proteinExistence type="predicted"/>
<feature type="non-terminal residue" evidence="5">
    <location>
        <position position="1"/>
    </location>
</feature>